<dbReference type="EMBL" id="GBRH01248902">
    <property type="protein sequence ID" value="JAD48993.1"/>
    <property type="molecule type" value="Transcribed_RNA"/>
</dbReference>
<reference evidence="1" key="2">
    <citation type="journal article" date="2015" name="Data Brief">
        <title>Shoot transcriptome of the giant reed, Arundo donax.</title>
        <authorList>
            <person name="Barrero R.A."/>
            <person name="Guerrero F.D."/>
            <person name="Moolhuijzen P."/>
            <person name="Goolsby J.A."/>
            <person name="Tidwell J."/>
            <person name="Bellgard S.E."/>
            <person name="Bellgard M.I."/>
        </authorList>
    </citation>
    <scope>NUCLEOTIDE SEQUENCE</scope>
    <source>
        <tissue evidence="1">Shoot tissue taken approximately 20 cm above the soil surface</tissue>
    </source>
</reference>
<accession>A0A0A9AGK2</accession>
<organism evidence="1">
    <name type="scientific">Arundo donax</name>
    <name type="common">Giant reed</name>
    <name type="synonym">Donax arundinaceus</name>
    <dbReference type="NCBI Taxonomy" id="35708"/>
    <lineage>
        <taxon>Eukaryota</taxon>
        <taxon>Viridiplantae</taxon>
        <taxon>Streptophyta</taxon>
        <taxon>Embryophyta</taxon>
        <taxon>Tracheophyta</taxon>
        <taxon>Spermatophyta</taxon>
        <taxon>Magnoliopsida</taxon>
        <taxon>Liliopsida</taxon>
        <taxon>Poales</taxon>
        <taxon>Poaceae</taxon>
        <taxon>PACMAD clade</taxon>
        <taxon>Arundinoideae</taxon>
        <taxon>Arundineae</taxon>
        <taxon>Arundo</taxon>
    </lineage>
</organism>
<reference evidence="1" key="1">
    <citation type="submission" date="2014-09" db="EMBL/GenBank/DDBJ databases">
        <authorList>
            <person name="Magalhaes I.L.F."/>
            <person name="Oliveira U."/>
            <person name="Santos F.R."/>
            <person name="Vidigal T.H.D.A."/>
            <person name="Brescovit A.D."/>
            <person name="Santos A.J."/>
        </authorList>
    </citation>
    <scope>NUCLEOTIDE SEQUENCE</scope>
    <source>
        <tissue evidence="1">Shoot tissue taken approximately 20 cm above the soil surface</tissue>
    </source>
</reference>
<proteinExistence type="predicted"/>
<evidence type="ECO:0000313" key="1">
    <source>
        <dbReference type="EMBL" id="JAD48993.1"/>
    </source>
</evidence>
<dbReference type="AlphaFoldDB" id="A0A0A9AGK2"/>
<sequence length="52" mass="6087">MLIVKCLVYVSISFCIKIVAPGLCHYRTTDENQKNLVLNYQLVKKIVYQNIR</sequence>
<protein>
    <submittedName>
        <fullName evidence="1">Uncharacterized protein</fullName>
    </submittedName>
</protein>
<name>A0A0A9AGK2_ARUDO</name>